<sequence length="204" mass="21256">MRILVIADDVLARAKLVASLSGEPDVTVDQAAPEVDLGDVADAHTRDIILWDLGTGAAQSDARLPAMQDLDIPVVVLSDDEARVSDAMTAGARGALPRDIGGPALLAALRAVVLGLVAIDPAFAPAMVQGRGAAPEVPAEELTPRELQVLQLLAEGLPNKRIALQLGISEHTVKFHVAVIFSKLGAHGRTEAVTRAARLGLIVL</sequence>
<dbReference type="Proteomes" id="UP000318834">
    <property type="component" value="Unassembled WGS sequence"/>
</dbReference>
<dbReference type="InterPro" id="IPR001789">
    <property type="entry name" value="Sig_transdc_resp-reg_receiver"/>
</dbReference>
<keyword evidence="3" id="KW-0804">Transcription</keyword>
<keyword evidence="2" id="KW-0238">DNA-binding</keyword>
<evidence type="ECO:0000256" key="3">
    <source>
        <dbReference type="ARBA" id="ARBA00023163"/>
    </source>
</evidence>
<keyword evidence="4" id="KW-0597">Phosphoprotein</keyword>
<dbReference type="Gene3D" id="3.40.50.2300">
    <property type="match status" value="1"/>
</dbReference>
<dbReference type="AlphaFoldDB" id="A0A537J162"/>
<feature type="modified residue" description="4-aspartylphosphate" evidence="4">
    <location>
        <position position="52"/>
    </location>
</feature>
<dbReference type="PANTHER" id="PTHR44688:SF25">
    <property type="entry name" value="HTH LUXR-TYPE DOMAIN-CONTAINING PROTEIN"/>
    <property type="match status" value="1"/>
</dbReference>
<dbReference type="SMART" id="SM00421">
    <property type="entry name" value="HTH_LUXR"/>
    <property type="match status" value="1"/>
</dbReference>
<organism evidence="7 8">
    <name type="scientific">Candidatus Segetimicrobium genomatis</name>
    <dbReference type="NCBI Taxonomy" id="2569760"/>
    <lineage>
        <taxon>Bacteria</taxon>
        <taxon>Bacillati</taxon>
        <taxon>Candidatus Sysuimicrobiota</taxon>
        <taxon>Candidatus Sysuimicrobiia</taxon>
        <taxon>Candidatus Sysuimicrobiales</taxon>
        <taxon>Candidatus Segetimicrobiaceae</taxon>
        <taxon>Candidatus Segetimicrobium</taxon>
    </lineage>
</organism>
<dbReference type="PROSITE" id="PS50110">
    <property type="entry name" value="RESPONSE_REGULATORY"/>
    <property type="match status" value="1"/>
</dbReference>
<dbReference type="EMBL" id="VBAP01000004">
    <property type="protein sequence ID" value="TMI77294.1"/>
    <property type="molecule type" value="Genomic_DNA"/>
</dbReference>
<reference evidence="7 8" key="1">
    <citation type="journal article" date="2019" name="Nat. Microbiol.">
        <title>Mediterranean grassland soil C-N compound turnover is dependent on rainfall and depth, and is mediated by genomically divergent microorganisms.</title>
        <authorList>
            <person name="Diamond S."/>
            <person name="Andeer P.F."/>
            <person name="Li Z."/>
            <person name="Crits-Christoph A."/>
            <person name="Burstein D."/>
            <person name="Anantharaman K."/>
            <person name="Lane K.R."/>
            <person name="Thomas B.C."/>
            <person name="Pan C."/>
            <person name="Northen T.R."/>
            <person name="Banfield J.F."/>
        </authorList>
    </citation>
    <scope>NUCLEOTIDE SEQUENCE [LARGE SCALE GENOMIC DNA]</scope>
    <source>
        <strain evidence="7">NP_8</strain>
    </source>
</reference>
<feature type="domain" description="HTH luxR-type" evidence="5">
    <location>
        <begin position="135"/>
        <end position="200"/>
    </location>
</feature>
<dbReference type="GO" id="GO:0003677">
    <property type="term" value="F:DNA binding"/>
    <property type="evidence" value="ECO:0007669"/>
    <property type="project" value="UniProtKB-KW"/>
</dbReference>
<dbReference type="InterPro" id="IPR011006">
    <property type="entry name" value="CheY-like_superfamily"/>
</dbReference>
<evidence type="ECO:0000313" key="7">
    <source>
        <dbReference type="EMBL" id="TMI77294.1"/>
    </source>
</evidence>
<dbReference type="PANTHER" id="PTHR44688">
    <property type="entry name" value="DNA-BINDING TRANSCRIPTIONAL ACTIVATOR DEVR_DOSR"/>
    <property type="match status" value="1"/>
</dbReference>
<dbReference type="Gene3D" id="1.10.10.10">
    <property type="entry name" value="Winged helix-like DNA-binding domain superfamily/Winged helix DNA-binding domain"/>
    <property type="match status" value="1"/>
</dbReference>
<dbReference type="GO" id="GO:0006355">
    <property type="term" value="P:regulation of DNA-templated transcription"/>
    <property type="evidence" value="ECO:0007669"/>
    <property type="project" value="InterPro"/>
</dbReference>
<dbReference type="PRINTS" id="PR00038">
    <property type="entry name" value="HTHLUXR"/>
</dbReference>
<dbReference type="InterPro" id="IPR000792">
    <property type="entry name" value="Tscrpt_reg_LuxR_C"/>
</dbReference>
<evidence type="ECO:0000259" key="5">
    <source>
        <dbReference type="PROSITE" id="PS50043"/>
    </source>
</evidence>
<evidence type="ECO:0000256" key="1">
    <source>
        <dbReference type="ARBA" id="ARBA00023015"/>
    </source>
</evidence>
<evidence type="ECO:0000259" key="6">
    <source>
        <dbReference type="PROSITE" id="PS50110"/>
    </source>
</evidence>
<evidence type="ECO:0000313" key="8">
    <source>
        <dbReference type="Proteomes" id="UP000318834"/>
    </source>
</evidence>
<dbReference type="InterPro" id="IPR016032">
    <property type="entry name" value="Sig_transdc_resp-reg_C-effctor"/>
</dbReference>
<accession>A0A537J162</accession>
<dbReference type="GO" id="GO:0000160">
    <property type="term" value="P:phosphorelay signal transduction system"/>
    <property type="evidence" value="ECO:0007669"/>
    <property type="project" value="InterPro"/>
</dbReference>
<gene>
    <name evidence="7" type="ORF">E6H05_00455</name>
</gene>
<keyword evidence="1" id="KW-0805">Transcription regulation</keyword>
<dbReference type="Pfam" id="PF00196">
    <property type="entry name" value="GerE"/>
    <property type="match status" value="1"/>
</dbReference>
<dbReference type="CDD" id="cd06170">
    <property type="entry name" value="LuxR_C_like"/>
    <property type="match status" value="1"/>
</dbReference>
<evidence type="ECO:0000256" key="4">
    <source>
        <dbReference type="PROSITE-ProRule" id="PRU00169"/>
    </source>
</evidence>
<dbReference type="PROSITE" id="PS50043">
    <property type="entry name" value="HTH_LUXR_2"/>
    <property type="match status" value="1"/>
</dbReference>
<dbReference type="InterPro" id="IPR036388">
    <property type="entry name" value="WH-like_DNA-bd_sf"/>
</dbReference>
<name>A0A537J162_9BACT</name>
<dbReference type="SUPFAM" id="SSF52172">
    <property type="entry name" value="CheY-like"/>
    <property type="match status" value="1"/>
</dbReference>
<protein>
    <submittedName>
        <fullName evidence="7">Response regulator transcription factor</fullName>
    </submittedName>
</protein>
<feature type="domain" description="Response regulatory" evidence="6">
    <location>
        <begin position="2"/>
        <end position="113"/>
    </location>
</feature>
<comment type="caution">
    <text evidence="7">The sequence shown here is derived from an EMBL/GenBank/DDBJ whole genome shotgun (WGS) entry which is preliminary data.</text>
</comment>
<evidence type="ECO:0000256" key="2">
    <source>
        <dbReference type="ARBA" id="ARBA00023125"/>
    </source>
</evidence>
<dbReference type="SUPFAM" id="SSF46894">
    <property type="entry name" value="C-terminal effector domain of the bipartite response regulators"/>
    <property type="match status" value="1"/>
</dbReference>
<proteinExistence type="predicted"/>